<reference evidence="1 2" key="1">
    <citation type="submission" date="2017-10" db="EMBL/GenBank/DDBJ databases">
        <title>Two draft genome sequences of Pusillimonas sp. strains isolated from a nitrate- and radionuclide-contaminated groundwater in Russia.</title>
        <authorList>
            <person name="Grouzdev D.S."/>
            <person name="Tourova T.P."/>
            <person name="Goeva M.A."/>
            <person name="Babich T.L."/>
            <person name="Sokolova D.S."/>
            <person name="Abdullin R."/>
            <person name="Poltaraus A.B."/>
            <person name="Toshchakov S.V."/>
            <person name="Nazina T.N."/>
        </authorList>
    </citation>
    <scope>NUCLEOTIDE SEQUENCE [LARGE SCALE GENOMIC DNA]</scope>
    <source>
        <strain evidence="1 2">JR1/69-3-13</strain>
    </source>
</reference>
<dbReference type="AlphaFoldDB" id="A0A2N4U309"/>
<dbReference type="EMBL" id="PDNW01000010">
    <property type="protein sequence ID" value="PLC49410.1"/>
    <property type="molecule type" value="Genomic_DNA"/>
</dbReference>
<organism evidence="1 2">
    <name type="scientific">Pollutimonas subterranea</name>
    <dbReference type="NCBI Taxonomy" id="2045210"/>
    <lineage>
        <taxon>Bacteria</taxon>
        <taxon>Pseudomonadati</taxon>
        <taxon>Pseudomonadota</taxon>
        <taxon>Betaproteobacteria</taxon>
        <taxon>Burkholderiales</taxon>
        <taxon>Alcaligenaceae</taxon>
        <taxon>Pollutimonas</taxon>
    </lineage>
</organism>
<name>A0A2N4U309_9BURK</name>
<dbReference type="PANTHER" id="PTHR39600:SF1">
    <property type="entry name" value="PEPTIDASE INHIBITOR I78 FAMILY PROTEIN"/>
    <property type="match status" value="1"/>
</dbReference>
<proteinExistence type="predicted"/>
<dbReference type="InterPro" id="IPR021719">
    <property type="entry name" value="Prot_inh_I78"/>
</dbReference>
<sequence>MRLAILFPLLLVAACQSGPMPDTSDDHCGASTHQNLVGTPASSIDRLQLPKATRIIHPDTAVTQDYRTDRLNIHVNEAGQVERVVCG</sequence>
<keyword evidence="2" id="KW-1185">Reference proteome</keyword>
<dbReference type="Proteomes" id="UP000234190">
    <property type="component" value="Unassembled WGS sequence"/>
</dbReference>
<dbReference type="OrthoDB" id="8724542at2"/>
<dbReference type="Gene3D" id="3.30.10.10">
    <property type="entry name" value="Trypsin Inhibitor V, subunit A"/>
    <property type="match status" value="1"/>
</dbReference>
<dbReference type="Pfam" id="PF11720">
    <property type="entry name" value="Inhibitor_I78"/>
    <property type="match status" value="1"/>
</dbReference>
<accession>A0A2N4U309</accession>
<protein>
    <recommendedName>
        <fullName evidence="3">Peptidase inhibitor I78 family protein</fullName>
    </recommendedName>
</protein>
<dbReference type="PROSITE" id="PS51257">
    <property type="entry name" value="PROKAR_LIPOPROTEIN"/>
    <property type="match status" value="1"/>
</dbReference>
<dbReference type="PANTHER" id="PTHR39600">
    <property type="entry name" value="PEPTIDASE INHIBITOR I78 FAMILY PROTEIN"/>
    <property type="match status" value="1"/>
</dbReference>
<gene>
    <name evidence="1" type="ORF">CR159_12420</name>
</gene>
<evidence type="ECO:0000313" key="2">
    <source>
        <dbReference type="Proteomes" id="UP000234190"/>
    </source>
</evidence>
<comment type="caution">
    <text evidence="1">The sequence shown here is derived from an EMBL/GenBank/DDBJ whole genome shotgun (WGS) entry which is preliminary data.</text>
</comment>
<evidence type="ECO:0008006" key="3">
    <source>
        <dbReference type="Google" id="ProtNLM"/>
    </source>
</evidence>
<evidence type="ECO:0000313" key="1">
    <source>
        <dbReference type="EMBL" id="PLC49410.1"/>
    </source>
</evidence>
<dbReference type="RefSeq" id="WP_102074286.1">
    <property type="nucleotide sequence ID" value="NZ_PDNW01000010.1"/>
</dbReference>